<dbReference type="RefSeq" id="WP_014226134.1">
    <property type="nucleotide sequence ID" value="NZ_CAUPTG010000001.1"/>
</dbReference>
<dbReference type="GO" id="GO:0019867">
    <property type="term" value="C:outer membrane"/>
    <property type="evidence" value="ECO:0007669"/>
    <property type="project" value="InterPro"/>
</dbReference>
<reference evidence="3 4" key="1">
    <citation type="submission" date="2016-09" db="EMBL/GenBank/DDBJ databases">
        <authorList>
            <person name="Capua I."/>
            <person name="De Benedictis P."/>
            <person name="Joannis T."/>
            <person name="Lombin L.H."/>
            <person name="Cattoli G."/>
        </authorList>
    </citation>
    <scope>NUCLEOTIDE SEQUENCE [LARGE SCALE GENOMIC DNA]</scope>
    <source>
        <strain evidence="3 4">UB20</strain>
    </source>
</reference>
<feature type="signal peptide" evidence="1">
    <location>
        <begin position="1"/>
        <end position="24"/>
    </location>
</feature>
<organism evidence="3 4">
    <name type="scientific">Tannerella forsythia</name>
    <name type="common">Bacteroides forsythus</name>
    <dbReference type="NCBI Taxonomy" id="28112"/>
    <lineage>
        <taxon>Bacteria</taxon>
        <taxon>Pseudomonadati</taxon>
        <taxon>Bacteroidota</taxon>
        <taxon>Bacteroidia</taxon>
        <taxon>Bacteroidales</taxon>
        <taxon>Tannerellaceae</taxon>
        <taxon>Tannerella</taxon>
    </lineage>
</organism>
<dbReference type="EMBL" id="NSLJ01000031">
    <property type="protein sequence ID" value="PDP42994.1"/>
    <property type="molecule type" value="Genomic_DNA"/>
</dbReference>
<dbReference type="GO" id="GO:0043165">
    <property type="term" value="P:Gram-negative-bacterium-type cell outer membrane assembly"/>
    <property type="evidence" value="ECO:0007669"/>
    <property type="project" value="InterPro"/>
</dbReference>
<accession>A0A1D3UTB9</accession>
<reference evidence="2 5" key="2">
    <citation type="submission" date="2017-09" db="EMBL/GenBank/DDBJ databases">
        <title>Phase variable restriction modification systems are present in the genome sequences of periodontal pathogens Prevotella intermedia, Tannerella forsythia and Porphyromonas gingivalis.</title>
        <authorList>
            <person name="Haigh R.D."/>
            <person name="Crawford L."/>
            <person name="Ralph J."/>
            <person name="Wanford J."/>
            <person name="Vartoukian S.R."/>
            <person name="Hijazib K."/>
            <person name="Wade W."/>
            <person name="Oggioni M.R."/>
        </authorList>
    </citation>
    <scope>NUCLEOTIDE SEQUENCE [LARGE SCALE GENOMIC DNA]</scope>
    <source>
        <strain evidence="2 5">WW11663</strain>
    </source>
</reference>
<dbReference type="GeneID" id="34759792"/>
<dbReference type="Pfam" id="PF04390">
    <property type="entry name" value="LptE"/>
    <property type="match status" value="1"/>
</dbReference>
<proteinExistence type="predicted"/>
<gene>
    <name evidence="2" type="ORF">CLI86_10700</name>
    <name evidence="3" type="ORF">TFUB20_02494</name>
</gene>
<sequence precursor="true">MGWIKKITVSFLMFAALLMPEACSISYKFSGTSIDYTVVKSISIKDFPNMAPLVYGPLAQRFTDELKDRYVRQTKLSVLRENGTLDLEGEITGYELTPQAVKDTPDGRASFATLTRLTVTVRVRYANQVKPEEGFEQSFSSYRDFENTKTIDQVQDELCKEIINDLVGQIYNATVANW</sequence>
<dbReference type="Proteomes" id="UP000219259">
    <property type="component" value="Unassembled WGS sequence"/>
</dbReference>
<feature type="chain" id="PRO_5014267211" description="Lipopolysaccharide-assembly" evidence="1">
    <location>
        <begin position="25"/>
        <end position="178"/>
    </location>
</feature>
<evidence type="ECO:0000313" key="3">
    <source>
        <dbReference type="EMBL" id="SCQ24420.1"/>
    </source>
</evidence>
<protein>
    <recommendedName>
        <fullName evidence="6">Lipopolysaccharide-assembly</fullName>
    </recommendedName>
</protein>
<dbReference type="EMBL" id="FMMM01000078">
    <property type="protein sequence ID" value="SCQ24420.1"/>
    <property type="molecule type" value="Genomic_DNA"/>
</dbReference>
<dbReference type="AlphaFoldDB" id="A0A1D3UTB9"/>
<dbReference type="Proteomes" id="UP000182057">
    <property type="component" value="Unassembled WGS sequence"/>
</dbReference>
<evidence type="ECO:0000313" key="5">
    <source>
        <dbReference type="Proteomes" id="UP000219259"/>
    </source>
</evidence>
<keyword evidence="1" id="KW-0732">Signal</keyword>
<dbReference type="InterPro" id="IPR007485">
    <property type="entry name" value="LPS_assembly_LptE"/>
</dbReference>
<evidence type="ECO:0000313" key="2">
    <source>
        <dbReference type="EMBL" id="PDP42994.1"/>
    </source>
</evidence>
<name>A0A1D3UTB9_TANFO</name>
<evidence type="ECO:0000256" key="1">
    <source>
        <dbReference type="SAM" id="SignalP"/>
    </source>
</evidence>
<evidence type="ECO:0000313" key="4">
    <source>
        <dbReference type="Proteomes" id="UP000182057"/>
    </source>
</evidence>
<evidence type="ECO:0008006" key="6">
    <source>
        <dbReference type="Google" id="ProtNLM"/>
    </source>
</evidence>
<dbReference type="OMA" id="RFSFFYD"/>